<gene>
    <name evidence="1" type="ORF">AMTR_s00095p00097330</name>
</gene>
<dbReference type="EMBL" id="KI395483">
    <property type="protein sequence ID" value="ERM98157.1"/>
    <property type="molecule type" value="Genomic_DNA"/>
</dbReference>
<sequence>MVEMTKARARRQIVDMRKAILRREMVEMRKERARPKTKMRGERKAKITRTKITKFKLCRSCMKNQGGIWNHEEREMSRQKGLERNPL</sequence>
<accession>W1NQU6</accession>
<dbReference type="Gramene" id="ERM98157">
    <property type="protein sequence ID" value="ERM98157"/>
    <property type="gene ID" value="AMTR_s00095p00097330"/>
</dbReference>
<reference evidence="2" key="1">
    <citation type="journal article" date="2013" name="Science">
        <title>The Amborella genome and the evolution of flowering plants.</title>
        <authorList>
            <consortium name="Amborella Genome Project"/>
        </authorList>
    </citation>
    <scope>NUCLEOTIDE SEQUENCE [LARGE SCALE GENOMIC DNA]</scope>
</reference>
<protein>
    <submittedName>
        <fullName evidence="1">Uncharacterized protein</fullName>
    </submittedName>
</protein>
<dbReference type="HOGENOM" id="CLU_2486360_0_0_1"/>
<organism evidence="1 2">
    <name type="scientific">Amborella trichopoda</name>
    <dbReference type="NCBI Taxonomy" id="13333"/>
    <lineage>
        <taxon>Eukaryota</taxon>
        <taxon>Viridiplantae</taxon>
        <taxon>Streptophyta</taxon>
        <taxon>Embryophyta</taxon>
        <taxon>Tracheophyta</taxon>
        <taxon>Spermatophyta</taxon>
        <taxon>Magnoliopsida</taxon>
        <taxon>Amborellales</taxon>
        <taxon>Amborellaceae</taxon>
        <taxon>Amborella</taxon>
    </lineage>
</organism>
<keyword evidence="2" id="KW-1185">Reference proteome</keyword>
<dbReference type="AlphaFoldDB" id="W1NQU6"/>
<proteinExistence type="predicted"/>
<dbReference type="Proteomes" id="UP000017836">
    <property type="component" value="Unassembled WGS sequence"/>
</dbReference>
<evidence type="ECO:0000313" key="1">
    <source>
        <dbReference type="EMBL" id="ERM98157.1"/>
    </source>
</evidence>
<evidence type="ECO:0000313" key="2">
    <source>
        <dbReference type="Proteomes" id="UP000017836"/>
    </source>
</evidence>
<name>W1NQU6_AMBTC</name>